<sequence length="289" mass="33511">MVEMSEWRDAVPQGVVWLPLDQIDRVRPDAYEKMYREYLESLINSTTNHRQLLFGHVFFEPRALEGKGQEAGDGRPSEQSSRKKVVFATVLRHPILRLASQYDFDRVQAKSKVYQEQVRRSKGVQPFLDCARNETCRSINEFGRWCNLQTRYFCGFSGDCKSDESGGPTEQMVKRARENMMRSFKFIGILEDWNSTVRVLEAVLPTLAEGISDASRGGDEKHCAKSWFGLSRTSCQGVKNRNDKRDRSVEEKIIQEDVLPELRKLCWGDLELYELARRRLKEQAKECLE</sequence>
<keyword evidence="8" id="KW-0472">Membrane</keyword>
<dbReference type="Gene3D" id="3.40.50.300">
    <property type="entry name" value="P-loop containing nucleotide triphosphate hydrolases"/>
    <property type="match status" value="1"/>
</dbReference>
<evidence type="ECO:0000256" key="3">
    <source>
        <dbReference type="ARBA" id="ARBA00022679"/>
    </source>
</evidence>
<keyword evidence="3" id="KW-0808">Transferase</keyword>
<keyword evidence="5" id="KW-0735">Signal-anchor</keyword>
<evidence type="ECO:0000256" key="8">
    <source>
        <dbReference type="ARBA" id="ARBA00023136"/>
    </source>
</evidence>
<evidence type="ECO:0000256" key="1">
    <source>
        <dbReference type="ARBA" id="ARBA00004229"/>
    </source>
</evidence>
<name>A0A7S4P129_GUITH</name>
<proteinExistence type="predicted"/>
<keyword evidence="9" id="KW-0325">Glycoprotein</keyword>
<dbReference type="AlphaFoldDB" id="A0A7S4P129"/>
<evidence type="ECO:0000256" key="9">
    <source>
        <dbReference type="ARBA" id="ARBA00023180"/>
    </source>
</evidence>
<keyword evidence="6" id="KW-1133">Transmembrane helix</keyword>
<evidence type="ECO:0000313" key="10">
    <source>
        <dbReference type="EMBL" id="CAE2320349.1"/>
    </source>
</evidence>
<evidence type="ECO:0000256" key="5">
    <source>
        <dbReference type="ARBA" id="ARBA00022968"/>
    </source>
</evidence>
<dbReference type="InterPro" id="IPR007734">
    <property type="entry name" value="Heparan_SO4_2-O-STrfase"/>
</dbReference>
<dbReference type="InterPro" id="IPR027417">
    <property type="entry name" value="P-loop_NTPase"/>
</dbReference>
<dbReference type="GO" id="GO:0009507">
    <property type="term" value="C:chloroplast"/>
    <property type="evidence" value="ECO:0007669"/>
    <property type="project" value="UniProtKB-SubCell"/>
</dbReference>
<evidence type="ECO:0000256" key="7">
    <source>
        <dbReference type="ARBA" id="ARBA00023034"/>
    </source>
</evidence>
<dbReference type="EMBL" id="HBKN01034493">
    <property type="protein sequence ID" value="CAE2320349.1"/>
    <property type="molecule type" value="Transcribed_RNA"/>
</dbReference>
<evidence type="ECO:0000256" key="4">
    <source>
        <dbReference type="ARBA" id="ARBA00022692"/>
    </source>
</evidence>
<evidence type="ECO:0000256" key="2">
    <source>
        <dbReference type="ARBA" id="ARBA00004323"/>
    </source>
</evidence>
<dbReference type="PANTHER" id="PTHR12129">
    <property type="entry name" value="HEPARAN SULFATE 2-O-SULFOTRANSFERASE"/>
    <property type="match status" value="1"/>
</dbReference>
<gene>
    <name evidence="10" type="ORF">GTHE00462_LOCUS26851</name>
</gene>
<evidence type="ECO:0000256" key="6">
    <source>
        <dbReference type="ARBA" id="ARBA00022989"/>
    </source>
</evidence>
<keyword evidence="4" id="KW-0812">Transmembrane</keyword>
<dbReference type="PANTHER" id="PTHR12129:SF15">
    <property type="entry name" value="URONYL 2-SULFOTRANSFERASE"/>
    <property type="match status" value="1"/>
</dbReference>
<evidence type="ECO:0008006" key="11">
    <source>
        <dbReference type="Google" id="ProtNLM"/>
    </source>
</evidence>
<reference evidence="10" key="1">
    <citation type="submission" date="2021-01" db="EMBL/GenBank/DDBJ databases">
        <authorList>
            <person name="Corre E."/>
            <person name="Pelletier E."/>
            <person name="Niang G."/>
            <person name="Scheremetjew M."/>
            <person name="Finn R."/>
            <person name="Kale V."/>
            <person name="Holt S."/>
            <person name="Cochrane G."/>
            <person name="Meng A."/>
            <person name="Brown T."/>
            <person name="Cohen L."/>
        </authorList>
    </citation>
    <scope>NUCLEOTIDE SEQUENCE</scope>
    <source>
        <strain evidence="10">CCMP 2712</strain>
    </source>
</reference>
<dbReference type="GO" id="GO:0008146">
    <property type="term" value="F:sulfotransferase activity"/>
    <property type="evidence" value="ECO:0007669"/>
    <property type="project" value="InterPro"/>
</dbReference>
<organism evidence="10">
    <name type="scientific">Guillardia theta</name>
    <name type="common">Cryptophyte</name>
    <name type="synonym">Cryptomonas phi</name>
    <dbReference type="NCBI Taxonomy" id="55529"/>
    <lineage>
        <taxon>Eukaryota</taxon>
        <taxon>Cryptophyceae</taxon>
        <taxon>Pyrenomonadales</taxon>
        <taxon>Geminigeraceae</taxon>
        <taxon>Guillardia</taxon>
    </lineage>
</organism>
<dbReference type="GO" id="GO:0000139">
    <property type="term" value="C:Golgi membrane"/>
    <property type="evidence" value="ECO:0007669"/>
    <property type="project" value="UniProtKB-SubCell"/>
</dbReference>
<accession>A0A7S4P129</accession>
<comment type="subcellular location">
    <subcellularLocation>
        <location evidence="2">Golgi apparatus membrane</location>
        <topology evidence="2">Single-pass type II membrane protein</topology>
    </subcellularLocation>
    <subcellularLocation>
        <location evidence="1">Plastid</location>
        <location evidence="1">Chloroplast</location>
    </subcellularLocation>
</comment>
<protein>
    <recommendedName>
        <fullName evidence="11">Sulfotransferase domain-containing protein</fullName>
    </recommendedName>
</protein>
<keyword evidence="7" id="KW-0333">Golgi apparatus</keyword>